<feature type="domain" description="SANT" evidence="7">
    <location>
        <begin position="66"/>
        <end position="114"/>
    </location>
</feature>
<gene>
    <name evidence="9" type="ORF">CSSPJE1EN1_LOCUS23205</name>
</gene>
<dbReference type="Gene3D" id="1.10.10.60">
    <property type="entry name" value="Homeodomain-like"/>
    <property type="match status" value="1"/>
</dbReference>
<accession>A0ABP0XGC7</accession>
<dbReference type="InterPro" id="IPR017884">
    <property type="entry name" value="SANT_dom"/>
</dbReference>
<evidence type="ECO:0000256" key="1">
    <source>
        <dbReference type="ARBA" id="ARBA00023015"/>
    </source>
</evidence>
<evidence type="ECO:0000259" key="8">
    <source>
        <dbReference type="PROSITE" id="PS51294"/>
    </source>
</evidence>
<name>A0ABP0XGC7_9BRYO</name>
<evidence type="ECO:0000259" key="7">
    <source>
        <dbReference type="PROSITE" id="PS51293"/>
    </source>
</evidence>
<evidence type="ECO:0000256" key="4">
    <source>
        <dbReference type="ARBA" id="ARBA00023242"/>
    </source>
</evidence>
<keyword evidence="2" id="KW-0238">DNA-binding</keyword>
<dbReference type="Pfam" id="PF00249">
    <property type="entry name" value="Myb_DNA-binding"/>
    <property type="match status" value="1"/>
</dbReference>
<protein>
    <submittedName>
        <fullName evidence="9">Uncharacterized protein</fullName>
    </submittedName>
</protein>
<dbReference type="PANTHER" id="PTHR44191">
    <property type="entry name" value="TRANSCRIPTION FACTOR KUA1"/>
    <property type="match status" value="1"/>
</dbReference>
<reference evidence="9" key="1">
    <citation type="submission" date="2024-02" db="EMBL/GenBank/DDBJ databases">
        <authorList>
            <consortium name="ELIXIR-Norway"/>
            <consortium name="Elixir Norway"/>
        </authorList>
    </citation>
    <scope>NUCLEOTIDE SEQUENCE</scope>
</reference>
<keyword evidence="1" id="KW-0805">Transcription regulation</keyword>
<evidence type="ECO:0000256" key="3">
    <source>
        <dbReference type="ARBA" id="ARBA00023163"/>
    </source>
</evidence>
<dbReference type="PROSITE" id="PS50090">
    <property type="entry name" value="MYB_LIKE"/>
    <property type="match status" value="1"/>
</dbReference>
<feature type="domain" description="HTH myb-type" evidence="8">
    <location>
        <begin position="57"/>
        <end position="114"/>
    </location>
</feature>
<evidence type="ECO:0000313" key="10">
    <source>
        <dbReference type="Proteomes" id="UP001497444"/>
    </source>
</evidence>
<dbReference type="PROSITE" id="PS51294">
    <property type="entry name" value="HTH_MYB"/>
    <property type="match status" value="1"/>
</dbReference>
<feature type="domain" description="Myb-like" evidence="6">
    <location>
        <begin position="58"/>
        <end position="110"/>
    </location>
</feature>
<dbReference type="InterPro" id="IPR052245">
    <property type="entry name" value="Plant_Stress_Dev_TF"/>
</dbReference>
<dbReference type="Proteomes" id="UP001497444">
    <property type="component" value="Chromosome 8"/>
</dbReference>
<keyword evidence="10" id="KW-1185">Reference proteome</keyword>
<organism evidence="9 10">
    <name type="scientific">Sphagnum jensenii</name>
    <dbReference type="NCBI Taxonomy" id="128206"/>
    <lineage>
        <taxon>Eukaryota</taxon>
        <taxon>Viridiplantae</taxon>
        <taxon>Streptophyta</taxon>
        <taxon>Embryophyta</taxon>
        <taxon>Bryophyta</taxon>
        <taxon>Sphagnophytina</taxon>
        <taxon>Sphagnopsida</taxon>
        <taxon>Sphagnales</taxon>
        <taxon>Sphagnaceae</taxon>
        <taxon>Sphagnum</taxon>
    </lineage>
</organism>
<evidence type="ECO:0000256" key="5">
    <source>
        <dbReference type="SAM" id="MobiDB-lite"/>
    </source>
</evidence>
<feature type="region of interest" description="Disordered" evidence="5">
    <location>
        <begin position="28"/>
        <end position="63"/>
    </location>
</feature>
<dbReference type="SMART" id="SM00717">
    <property type="entry name" value="SANT"/>
    <property type="match status" value="1"/>
</dbReference>
<dbReference type="EMBL" id="OZ020103">
    <property type="protein sequence ID" value="CAK9277727.1"/>
    <property type="molecule type" value="Genomic_DNA"/>
</dbReference>
<dbReference type="SUPFAM" id="SSF46689">
    <property type="entry name" value="Homeodomain-like"/>
    <property type="match status" value="1"/>
</dbReference>
<keyword evidence="4" id="KW-0539">Nucleus</keyword>
<dbReference type="CDD" id="cd00167">
    <property type="entry name" value="SANT"/>
    <property type="match status" value="1"/>
</dbReference>
<evidence type="ECO:0000259" key="6">
    <source>
        <dbReference type="PROSITE" id="PS50090"/>
    </source>
</evidence>
<evidence type="ECO:0000313" key="9">
    <source>
        <dbReference type="EMBL" id="CAK9277727.1"/>
    </source>
</evidence>
<keyword evidence="3" id="KW-0804">Transcription</keyword>
<dbReference type="InterPro" id="IPR009057">
    <property type="entry name" value="Homeodomain-like_sf"/>
</dbReference>
<dbReference type="InterPro" id="IPR017930">
    <property type="entry name" value="Myb_dom"/>
</dbReference>
<proteinExistence type="predicted"/>
<dbReference type="NCBIfam" id="TIGR01557">
    <property type="entry name" value="myb_SHAQKYF"/>
    <property type="match status" value="1"/>
</dbReference>
<dbReference type="InterPro" id="IPR006447">
    <property type="entry name" value="Myb_dom_plants"/>
</dbReference>
<sequence length="187" mass="20811">MPPNSLNNTQSFSVMTKSMCILGQSGFQEGRVSSREPSGLLGSPSLVRPGVTPKSADQERRKGIPWTEEEHRLFLLGLTKFGKGDWRSISRNFVISRTPTQVASHAQKYFIRLNSINKDKRRSSIHDITSVNNYGQQMLQPSHGTIITGPLDPVPFGPNKGHMQQPTVMQGVKGQVFHNTLVRSEID</sequence>
<dbReference type="InterPro" id="IPR001005">
    <property type="entry name" value="SANT/Myb"/>
</dbReference>
<dbReference type="PROSITE" id="PS51293">
    <property type="entry name" value="SANT"/>
    <property type="match status" value="1"/>
</dbReference>
<evidence type="ECO:0000256" key="2">
    <source>
        <dbReference type="ARBA" id="ARBA00023125"/>
    </source>
</evidence>
<dbReference type="PANTHER" id="PTHR44191:SF2">
    <property type="entry name" value="TRANSCRIPTION FACTOR MYBS1"/>
    <property type="match status" value="1"/>
</dbReference>